<keyword evidence="12 25" id="KW-0548">Nucleotidyltransferase</keyword>
<evidence type="ECO:0000256" key="10">
    <source>
        <dbReference type="ARBA" id="ARBA00022679"/>
    </source>
</evidence>
<evidence type="ECO:0000256" key="9">
    <source>
        <dbReference type="ARBA" id="ARBA00022516"/>
    </source>
</evidence>
<evidence type="ECO:0000256" key="11">
    <source>
        <dbReference type="ARBA" id="ARBA00022692"/>
    </source>
</evidence>
<evidence type="ECO:0000256" key="2">
    <source>
        <dbReference type="ARBA" id="ARBA00004651"/>
    </source>
</evidence>
<gene>
    <name evidence="25" type="ORF">AAIA72_05935</name>
</gene>
<evidence type="ECO:0000256" key="3">
    <source>
        <dbReference type="ARBA" id="ARBA00005119"/>
    </source>
</evidence>
<proteinExistence type="inferred from homology"/>
<evidence type="ECO:0000256" key="16">
    <source>
        <dbReference type="ARBA" id="ARBA00023209"/>
    </source>
</evidence>
<dbReference type="Pfam" id="PF01148">
    <property type="entry name" value="CTP_transf_1"/>
    <property type="match status" value="1"/>
</dbReference>
<sequence>MLKQRVITALILAPLFLALVFLADDRIFALVIGAIVTLAGWEWARLSGLKRAWQRILYALTLVPAIWLVAHREVTTVLSASLIWWGIAALLVVTYPFSARSWSNPVLRLAVGYLVLAPTWLAVTRMREGDWTGLGVPADGSPWMLLYSLAIVFCADIGAYFAGKTFGKHKLAPRVSPGKSIEGVVGGVLAVALFAWSVGSMVLHMTSAQLGSWVGVSMLCGLLSVLGDLMESLAKREAGVKDSSSLLPGHGGILDRIDSITLAAPLFLFIALQLGWVAV</sequence>
<dbReference type="EMBL" id="CP154858">
    <property type="protein sequence ID" value="XDT73506.1"/>
    <property type="molecule type" value="Genomic_DNA"/>
</dbReference>
<dbReference type="GO" id="GO:0004605">
    <property type="term" value="F:phosphatidate cytidylyltransferase activity"/>
    <property type="evidence" value="ECO:0007669"/>
    <property type="project" value="UniProtKB-EC"/>
</dbReference>
<comment type="pathway">
    <text evidence="3">Phospholipid metabolism; CDP-diacylglycerol biosynthesis; CDP-diacylglycerol from sn-glycerol 3-phosphate: step 3/3.</text>
</comment>
<protein>
    <recommendedName>
        <fullName evidence="7">Phosphatidate cytidylyltransferase</fullName>
        <ecNumber evidence="6">2.7.7.41</ecNumber>
    </recommendedName>
    <alternativeName>
        <fullName evidence="20">CDP-DAG synthase</fullName>
    </alternativeName>
    <alternativeName>
        <fullName evidence="22">CDP-DG synthase</fullName>
    </alternativeName>
    <alternativeName>
        <fullName evidence="18">CDP-diacylglycerol synthase</fullName>
    </alternativeName>
    <alternativeName>
        <fullName evidence="21">CDP-diglyceride pyrophosphorylase</fullName>
    </alternativeName>
    <alternativeName>
        <fullName evidence="23">CDP-diglyceride synthase</fullName>
    </alternativeName>
    <alternativeName>
        <fullName evidence="19">CTP:phosphatidate cytidylyltransferase</fullName>
    </alternativeName>
</protein>
<feature type="transmembrane region" description="Helical" evidence="24">
    <location>
        <begin position="260"/>
        <end position="278"/>
    </location>
</feature>
<evidence type="ECO:0000256" key="22">
    <source>
        <dbReference type="ARBA" id="ARBA00032743"/>
    </source>
</evidence>
<feature type="transmembrane region" description="Helical" evidence="24">
    <location>
        <begin position="143"/>
        <end position="163"/>
    </location>
</feature>
<dbReference type="KEGG" id="tcd:AAIA72_05935"/>
<evidence type="ECO:0000256" key="17">
    <source>
        <dbReference type="ARBA" id="ARBA00023264"/>
    </source>
</evidence>
<organism evidence="25">
    <name type="scientific">Thermohahella caldifontis</name>
    <dbReference type="NCBI Taxonomy" id="3142973"/>
    <lineage>
        <taxon>Bacteria</taxon>
        <taxon>Pseudomonadati</taxon>
        <taxon>Pseudomonadota</taxon>
        <taxon>Gammaproteobacteria</taxon>
        <taxon>Oceanospirillales</taxon>
        <taxon>Hahellaceae</taxon>
        <taxon>Thermohahella</taxon>
    </lineage>
</organism>
<dbReference type="PANTHER" id="PTHR46382">
    <property type="entry name" value="PHOSPHATIDATE CYTIDYLYLTRANSFERASE"/>
    <property type="match status" value="1"/>
</dbReference>
<evidence type="ECO:0000256" key="15">
    <source>
        <dbReference type="ARBA" id="ARBA00023136"/>
    </source>
</evidence>
<keyword evidence="13 24" id="KW-1133">Transmembrane helix</keyword>
<evidence type="ECO:0000256" key="7">
    <source>
        <dbReference type="ARBA" id="ARBA00019373"/>
    </source>
</evidence>
<keyword evidence="16" id="KW-0594">Phospholipid biosynthesis</keyword>
<evidence type="ECO:0000256" key="8">
    <source>
        <dbReference type="ARBA" id="ARBA00022475"/>
    </source>
</evidence>
<keyword evidence="11 24" id="KW-0812">Transmembrane</keyword>
<accession>A0AB39V094</accession>
<comment type="similarity">
    <text evidence="5">Belongs to the CDS family.</text>
</comment>
<dbReference type="GO" id="GO:0005886">
    <property type="term" value="C:plasma membrane"/>
    <property type="evidence" value="ECO:0007669"/>
    <property type="project" value="UniProtKB-SubCell"/>
</dbReference>
<evidence type="ECO:0000256" key="12">
    <source>
        <dbReference type="ARBA" id="ARBA00022695"/>
    </source>
</evidence>
<evidence type="ECO:0000256" key="21">
    <source>
        <dbReference type="ARBA" id="ARBA00032396"/>
    </source>
</evidence>
<evidence type="ECO:0000256" key="23">
    <source>
        <dbReference type="ARBA" id="ARBA00033406"/>
    </source>
</evidence>
<keyword evidence="9" id="KW-0444">Lipid biosynthesis</keyword>
<evidence type="ECO:0000256" key="24">
    <source>
        <dbReference type="SAM" id="Phobius"/>
    </source>
</evidence>
<comment type="pathway">
    <text evidence="4">Lipid metabolism.</text>
</comment>
<keyword evidence="8" id="KW-1003">Cell membrane</keyword>
<evidence type="ECO:0000256" key="13">
    <source>
        <dbReference type="ARBA" id="ARBA00022989"/>
    </source>
</evidence>
<dbReference type="AlphaFoldDB" id="A0AB39V094"/>
<evidence type="ECO:0000313" key="25">
    <source>
        <dbReference type="EMBL" id="XDT73506.1"/>
    </source>
</evidence>
<feature type="transmembrane region" description="Helical" evidence="24">
    <location>
        <begin position="56"/>
        <end position="72"/>
    </location>
</feature>
<keyword evidence="17" id="KW-1208">Phospholipid metabolism</keyword>
<evidence type="ECO:0000256" key="4">
    <source>
        <dbReference type="ARBA" id="ARBA00005189"/>
    </source>
</evidence>
<feature type="transmembrane region" description="Helical" evidence="24">
    <location>
        <begin position="105"/>
        <end position="123"/>
    </location>
</feature>
<evidence type="ECO:0000256" key="6">
    <source>
        <dbReference type="ARBA" id="ARBA00012487"/>
    </source>
</evidence>
<comment type="catalytic activity">
    <reaction evidence="1">
        <text>a 1,2-diacyl-sn-glycero-3-phosphate + CTP + H(+) = a CDP-1,2-diacyl-sn-glycerol + diphosphate</text>
        <dbReference type="Rhea" id="RHEA:16229"/>
        <dbReference type="ChEBI" id="CHEBI:15378"/>
        <dbReference type="ChEBI" id="CHEBI:33019"/>
        <dbReference type="ChEBI" id="CHEBI:37563"/>
        <dbReference type="ChEBI" id="CHEBI:58332"/>
        <dbReference type="ChEBI" id="CHEBI:58608"/>
        <dbReference type="EC" id="2.7.7.41"/>
    </reaction>
</comment>
<dbReference type="RefSeq" id="WP_369602497.1">
    <property type="nucleotide sequence ID" value="NZ_CP154858.1"/>
</dbReference>
<keyword evidence="14" id="KW-0443">Lipid metabolism</keyword>
<keyword evidence="10 25" id="KW-0808">Transferase</keyword>
<feature type="transmembrane region" description="Helical" evidence="24">
    <location>
        <begin position="78"/>
        <end position="98"/>
    </location>
</feature>
<evidence type="ECO:0000256" key="19">
    <source>
        <dbReference type="ARBA" id="ARBA00031825"/>
    </source>
</evidence>
<dbReference type="EC" id="2.7.7.41" evidence="6"/>
<name>A0AB39V094_9GAMM</name>
<evidence type="ECO:0000256" key="14">
    <source>
        <dbReference type="ARBA" id="ARBA00023098"/>
    </source>
</evidence>
<evidence type="ECO:0000256" key="5">
    <source>
        <dbReference type="ARBA" id="ARBA00010185"/>
    </source>
</evidence>
<reference evidence="25" key="1">
    <citation type="submission" date="2024-05" db="EMBL/GenBank/DDBJ databases">
        <title>Genome sequencing of novel strain.</title>
        <authorList>
            <person name="Ganbat D."/>
            <person name="Ganbat S."/>
            <person name="Lee S.-J."/>
        </authorList>
    </citation>
    <scope>NUCLEOTIDE SEQUENCE</scope>
    <source>
        <strain evidence="25">SMD15-11</strain>
    </source>
</reference>
<dbReference type="GO" id="GO:0016024">
    <property type="term" value="P:CDP-diacylglycerol biosynthetic process"/>
    <property type="evidence" value="ECO:0007669"/>
    <property type="project" value="TreeGrafter"/>
</dbReference>
<evidence type="ECO:0000256" key="18">
    <source>
        <dbReference type="ARBA" id="ARBA00029893"/>
    </source>
</evidence>
<dbReference type="PANTHER" id="PTHR46382:SF1">
    <property type="entry name" value="PHOSPHATIDATE CYTIDYLYLTRANSFERASE"/>
    <property type="match status" value="1"/>
</dbReference>
<evidence type="ECO:0000256" key="1">
    <source>
        <dbReference type="ARBA" id="ARBA00001698"/>
    </source>
</evidence>
<feature type="transmembrane region" description="Helical" evidence="24">
    <location>
        <begin position="28"/>
        <end position="44"/>
    </location>
</feature>
<evidence type="ECO:0000256" key="20">
    <source>
        <dbReference type="ARBA" id="ARBA00032253"/>
    </source>
</evidence>
<feature type="transmembrane region" description="Helical" evidence="24">
    <location>
        <begin position="184"/>
        <end position="204"/>
    </location>
</feature>
<comment type="subcellular location">
    <subcellularLocation>
        <location evidence="2">Cell membrane</location>
        <topology evidence="2">Multi-pass membrane protein</topology>
    </subcellularLocation>
</comment>
<keyword evidence="15 24" id="KW-0472">Membrane</keyword>